<dbReference type="InterPro" id="IPR009072">
    <property type="entry name" value="Histone-fold"/>
</dbReference>
<dbReference type="Proteomes" id="UP000663891">
    <property type="component" value="Unassembled WGS sequence"/>
</dbReference>
<dbReference type="Gene3D" id="1.10.20.10">
    <property type="entry name" value="Histone, subunit A"/>
    <property type="match status" value="1"/>
</dbReference>
<proteinExistence type="predicted"/>
<evidence type="ECO:0000313" key="1">
    <source>
        <dbReference type="EMBL" id="CAF0995192.1"/>
    </source>
</evidence>
<dbReference type="AlphaFoldDB" id="A0A814GEA6"/>
<gene>
    <name evidence="1" type="ORF">VCS650_LOCUS14419</name>
</gene>
<dbReference type="EMBL" id="CAJNON010000120">
    <property type="protein sequence ID" value="CAF0995192.1"/>
    <property type="molecule type" value="Genomic_DNA"/>
</dbReference>
<evidence type="ECO:0000313" key="2">
    <source>
        <dbReference type="Proteomes" id="UP000663891"/>
    </source>
</evidence>
<sequence>MTNYTDLPLVTLVQHEGGRYIFQKEKSDEHAQLLTQTIINLIKQHGFDNYDSQCIPLLEACLIDFSKDLILCFKQRMESLGSSITMQHAFERTLNDVMSINLHELYSYMKNDVNSIEHAQLLTETIINLIKQHGFDNYDSQCIPLLETCLIDFSKDLILCFKQRMESLGSSITMQHAFERILNDVMSIDLHELYSYMKNDVNSM</sequence>
<dbReference type="OrthoDB" id="10056619at2759"/>
<dbReference type="GO" id="GO:0046982">
    <property type="term" value="F:protein heterodimerization activity"/>
    <property type="evidence" value="ECO:0007669"/>
    <property type="project" value="InterPro"/>
</dbReference>
<organism evidence="1 2">
    <name type="scientific">Adineta steineri</name>
    <dbReference type="NCBI Taxonomy" id="433720"/>
    <lineage>
        <taxon>Eukaryota</taxon>
        <taxon>Metazoa</taxon>
        <taxon>Spiralia</taxon>
        <taxon>Gnathifera</taxon>
        <taxon>Rotifera</taxon>
        <taxon>Eurotatoria</taxon>
        <taxon>Bdelloidea</taxon>
        <taxon>Adinetida</taxon>
        <taxon>Adinetidae</taxon>
        <taxon>Adineta</taxon>
    </lineage>
</organism>
<comment type="caution">
    <text evidence="1">The sequence shown here is derived from an EMBL/GenBank/DDBJ whole genome shotgun (WGS) entry which is preliminary data.</text>
</comment>
<name>A0A814GEA6_9BILA</name>
<protein>
    <submittedName>
        <fullName evidence="1">Uncharacterized protein</fullName>
    </submittedName>
</protein>
<reference evidence="1" key="1">
    <citation type="submission" date="2021-02" db="EMBL/GenBank/DDBJ databases">
        <authorList>
            <person name="Nowell W R."/>
        </authorList>
    </citation>
    <scope>NUCLEOTIDE SEQUENCE</scope>
</reference>
<accession>A0A814GEA6</accession>